<comment type="caution">
    <text evidence="1">The sequence shown here is derived from an EMBL/GenBank/DDBJ whole genome shotgun (WGS) entry which is preliminary data.</text>
</comment>
<evidence type="ECO:0000313" key="1">
    <source>
        <dbReference type="EMBL" id="MBA9042674.1"/>
    </source>
</evidence>
<gene>
    <name evidence="1" type="ORF">HNP21_005811</name>
</gene>
<proteinExistence type="predicted"/>
<organism evidence="1 2">
    <name type="scientific">Priestia aryabhattai</name>
    <name type="common">Bacillus aryabhattai</name>
    <dbReference type="NCBI Taxonomy" id="412384"/>
    <lineage>
        <taxon>Bacteria</taxon>
        <taxon>Bacillati</taxon>
        <taxon>Bacillota</taxon>
        <taxon>Bacilli</taxon>
        <taxon>Bacillales</taxon>
        <taxon>Bacillaceae</taxon>
        <taxon>Priestia</taxon>
    </lineage>
</organism>
<dbReference type="AlphaFoldDB" id="A0A7W3NGP6"/>
<reference evidence="1" key="1">
    <citation type="submission" date="2020-08" db="EMBL/GenBank/DDBJ databases">
        <title>Functional genomics of gut bacteria from endangered species of beetles.</title>
        <authorList>
            <person name="Carlos-Shanley C."/>
        </authorList>
    </citation>
    <scope>NUCLEOTIDE SEQUENCE [LARGE SCALE GENOMIC DNA]</scope>
    <source>
        <strain evidence="1">S00060</strain>
    </source>
</reference>
<keyword evidence="2" id="KW-1185">Reference proteome</keyword>
<dbReference type="RefSeq" id="WP_139032004.1">
    <property type="nucleotide sequence ID" value="NZ_JACJHT010000015.1"/>
</dbReference>
<protein>
    <submittedName>
        <fullName evidence="1">Uncharacterized protein</fullName>
    </submittedName>
</protein>
<sequence length="107" mass="12878">MMSVTFYIADSKEEVNDAEYGVYLEDEVHDYLWEKAKDNRYEFELLLNLDPYDHKQFNVHEVRRLNRICEIILSEYKEPFVIEFVQELHNLCIKALDKNKLIFALGD</sequence>
<dbReference type="EMBL" id="JACJHT010000015">
    <property type="protein sequence ID" value="MBA9042674.1"/>
    <property type="molecule type" value="Genomic_DNA"/>
</dbReference>
<name>A0A7W3NGP6_PRIAR</name>
<accession>A0A7W3NGP6</accession>
<dbReference type="Proteomes" id="UP000543174">
    <property type="component" value="Unassembled WGS sequence"/>
</dbReference>
<evidence type="ECO:0000313" key="2">
    <source>
        <dbReference type="Proteomes" id="UP000543174"/>
    </source>
</evidence>